<feature type="domain" description="Ion transport" evidence="7">
    <location>
        <begin position="121"/>
        <end position="368"/>
    </location>
</feature>
<comment type="subcellular location">
    <subcellularLocation>
        <location evidence="1">Membrane</location>
        <topology evidence="1">Multi-pass membrane protein</topology>
    </subcellularLocation>
</comment>
<dbReference type="Gene3D" id="2.60.120.10">
    <property type="entry name" value="Jelly Rolls"/>
    <property type="match status" value="1"/>
</dbReference>
<dbReference type="Gene3D" id="1.10.287.70">
    <property type="match status" value="1"/>
</dbReference>
<evidence type="ECO:0000256" key="1">
    <source>
        <dbReference type="ARBA" id="ARBA00004141"/>
    </source>
</evidence>
<feature type="transmembrane region" description="Helical" evidence="6">
    <location>
        <begin position="120"/>
        <end position="142"/>
    </location>
</feature>
<name>A0ABN9UEI4_9DINO</name>
<keyword evidence="3 6" id="KW-1133">Transmembrane helix</keyword>
<dbReference type="SUPFAM" id="SSF81324">
    <property type="entry name" value="Voltage-gated potassium channels"/>
    <property type="match status" value="1"/>
</dbReference>
<proteinExistence type="predicted"/>
<gene>
    <name evidence="8" type="ORF">PCOR1329_LOCUS47568</name>
</gene>
<feature type="transmembrane region" description="Helical" evidence="6">
    <location>
        <begin position="259"/>
        <end position="287"/>
    </location>
</feature>
<feature type="transmembrane region" description="Helical" evidence="6">
    <location>
        <begin position="154"/>
        <end position="176"/>
    </location>
</feature>
<dbReference type="InterPro" id="IPR018490">
    <property type="entry name" value="cNMP-bd_dom_sf"/>
</dbReference>
<dbReference type="Pfam" id="PF00520">
    <property type="entry name" value="Ion_trans"/>
    <property type="match status" value="1"/>
</dbReference>
<evidence type="ECO:0000256" key="4">
    <source>
        <dbReference type="ARBA" id="ARBA00023136"/>
    </source>
</evidence>
<evidence type="ECO:0000256" key="3">
    <source>
        <dbReference type="ARBA" id="ARBA00022989"/>
    </source>
</evidence>
<dbReference type="InterPro" id="IPR005821">
    <property type="entry name" value="Ion_trans_dom"/>
</dbReference>
<sequence>MGSELIRTQRRHMTEDFFEAITHESARGGLVKQSRIAGEDLAPAQALEEHRVFREAREHLGMTESPVWETAILAELDDSTRKCVSQSRDLFRRKLRVGDMLVDRNRCQGVIQHPNSRCRLAWDLTGFLFIIYDVIVIPLYVFDLPEENRFTMALTLVSSSWWTADIFVSFITGYHIDGFLEMRPSMIARRYLRSWFGPDLTIVLMDWAFVIVGLGDAAGILRIRRSLRALRIIRALRLVRLVKVTEIFAKLTDGINSEYGLILLSIMKLVMSVVILNHYIACVWYALSGVQVGDSRQCSWVRKYHVEDTSNIYKYLTSLHWSMTQFMPASMEVNPCTEVERAFTVCILVFGLVSFSSFVSSITTVMAQLANISKDRTKAETNLRQYLKENRVSVDLGIRIRKYFRDNYEARRKRVHEPDLIFFGSLPEVLKLELRREIYMPVITLHPLLEQYAHADTAGIWLVCHLAMSQQSWLPGQTIFLRGERASEMLIVLSGALEYSCHLSSSIDVEMDQWLCEAVLWSEKWHYCGRLAAKQNCEIYGLSAAKFRAVTGQRLASFQYLQKYAGRFMASLRSAEKMGLGATDLCEDAYAVSQMVMSVFEDVGGTPPGSLADGEDEPSQAADLPTRGSSGDLGISRQTSGERRSQGALPERGDSRAALGMAERRAPQRVVANEVENETSSVRSV</sequence>
<dbReference type="InterPro" id="IPR051413">
    <property type="entry name" value="K/Na_HCN_channel"/>
</dbReference>
<feature type="transmembrane region" description="Helical" evidence="6">
    <location>
        <begin position="342"/>
        <end position="367"/>
    </location>
</feature>
<evidence type="ECO:0000256" key="6">
    <source>
        <dbReference type="SAM" id="Phobius"/>
    </source>
</evidence>
<organism evidence="8 9">
    <name type="scientific">Prorocentrum cordatum</name>
    <dbReference type="NCBI Taxonomy" id="2364126"/>
    <lineage>
        <taxon>Eukaryota</taxon>
        <taxon>Sar</taxon>
        <taxon>Alveolata</taxon>
        <taxon>Dinophyceae</taxon>
        <taxon>Prorocentrales</taxon>
        <taxon>Prorocentraceae</taxon>
        <taxon>Prorocentrum</taxon>
    </lineage>
</organism>
<evidence type="ECO:0000256" key="2">
    <source>
        <dbReference type="ARBA" id="ARBA00022692"/>
    </source>
</evidence>
<evidence type="ECO:0000313" key="8">
    <source>
        <dbReference type="EMBL" id="CAK0857456.1"/>
    </source>
</evidence>
<feature type="compositionally biased region" description="Basic and acidic residues" evidence="5">
    <location>
        <begin position="640"/>
        <end position="655"/>
    </location>
</feature>
<comment type="caution">
    <text evidence="8">The sequence shown here is derived from an EMBL/GenBank/DDBJ whole genome shotgun (WGS) entry which is preliminary data.</text>
</comment>
<feature type="transmembrane region" description="Helical" evidence="6">
    <location>
        <begin position="200"/>
        <end position="221"/>
    </location>
</feature>
<feature type="region of interest" description="Disordered" evidence="5">
    <location>
        <begin position="604"/>
        <end position="685"/>
    </location>
</feature>
<protein>
    <recommendedName>
        <fullName evidence="7">Ion transport domain-containing protein</fullName>
    </recommendedName>
</protein>
<keyword evidence="9" id="KW-1185">Reference proteome</keyword>
<accession>A0ABN9UEI4</accession>
<evidence type="ECO:0000256" key="5">
    <source>
        <dbReference type="SAM" id="MobiDB-lite"/>
    </source>
</evidence>
<keyword evidence="4 6" id="KW-0472">Membrane</keyword>
<dbReference type="PANTHER" id="PTHR45689:SF5">
    <property type="entry name" value="I[[H]] CHANNEL, ISOFORM E"/>
    <property type="match status" value="1"/>
</dbReference>
<reference evidence="8" key="1">
    <citation type="submission" date="2023-10" db="EMBL/GenBank/DDBJ databases">
        <authorList>
            <person name="Chen Y."/>
            <person name="Shah S."/>
            <person name="Dougan E. K."/>
            <person name="Thang M."/>
            <person name="Chan C."/>
        </authorList>
    </citation>
    <scope>NUCLEOTIDE SEQUENCE [LARGE SCALE GENOMIC DNA]</scope>
</reference>
<dbReference type="PANTHER" id="PTHR45689">
    <property type="entry name" value="I[[H]] CHANNEL, ISOFORM E"/>
    <property type="match status" value="1"/>
</dbReference>
<evidence type="ECO:0000259" key="7">
    <source>
        <dbReference type="Pfam" id="PF00520"/>
    </source>
</evidence>
<evidence type="ECO:0000313" key="9">
    <source>
        <dbReference type="Proteomes" id="UP001189429"/>
    </source>
</evidence>
<dbReference type="EMBL" id="CAUYUJ010015729">
    <property type="protein sequence ID" value="CAK0857456.1"/>
    <property type="molecule type" value="Genomic_DNA"/>
</dbReference>
<dbReference type="Proteomes" id="UP001189429">
    <property type="component" value="Unassembled WGS sequence"/>
</dbReference>
<keyword evidence="2 6" id="KW-0812">Transmembrane</keyword>
<dbReference type="SUPFAM" id="SSF51206">
    <property type="entry name" value="cAMP-binding domain-like"/>
    <property type="match status" value="1"/>
</dbReference>
<dbReference type="InterPro" id="IPR014710">
    <property type="entry name" value="RmlC-like_jellyroll"/>
</dbReference>